<sequence>MSEFGGSPVYDAFDVDLVVKVLAHTAFSPFFTFFIPVFYYFHGARWPELIIVIPVVYNITISAFWFFKWYSRLYRNQGSLLFGPRRLDWGEQIVVVTGGSSGLGELIANTLAVRNVTVVVLDVKPIVTENYNITYYKCDVSKWEEVEAVSKQIIEELGHPTMLINNAGVVQGKALLELSPEDIQQTFAVNTLAHFWTLKAFLPGMIKEKAGHIINVSSVAGMVGMARLTDYNASKAALISLHESLRYELDHVYNAPGVRTTLLIAGHIMTPLFSSARHPKSFFYRFFFPSLAPVDVAKAIIAALDEQHSRVIYMPFYAHFVPLLHMFPSFLRDFAQWITGCDYALQDFVKVSGRRPEEGPAPTGPMTIVGVGAEWDIFTCTDSLSSHRASLFTQPLPKRAFTRNLFFRRGQQVVEPNAEDVKQRKSKSKSRSRSRSHSRQDTGNVLQPSSQNASAADKQQVVPPQDDDSKELSAKSSSQDPPTEGHKENEGVAPLPVDLGQRTALGSCHNVSLASQDVSGSFILFNHSDHKTQLGNEDEFPDELFQTPTLGSDADEVSPSSPIFAVTVTEPYPSDMTAETDALEVSSMPIPLLFAYGQGVPSLAMPTSLALMPRSLETGLSDITEADEPSTSIEFTKSTGDGSSRPLHLPPSIHMGTIEDESVTFSDEHIPAEEHVRLHPTLLSSLPPALRGVRGQSRTPVVAPIPVSATVEDPQVPDVTSVVPVVSTKEDPPQCQKNSCEALNIPAPVTYAEAMNLALQYPEMSSKLLNEPLASACPTPARAVSPSRTSARAGPSPAASPQKNSQVHTADRPNWAVAPEELKLSQRSRSRGRTRARKPVGARGEGQDAHRSNGASNASKTPPASTPNLPMRPILSKPTSRQQSPEKPKAPQAVEKGPVRDLRKEKAEPWHNRVTTWVEKTSTAAQVSAGKQPPPMPPSGSSNANATAPVAPTNPSAAGLP</sequence>
<dbReference type="PROSITE" id="PS00061">
    <property type="entry name" value="ADH_SHORT"/>
    <property type="match status" value="1"/>
</dbReference>
<dbReference type="CDD" id="cd05339">
    <property type="entry name" value="17beta-HSDXI-like_SDR_c"/>
    <property type="match status" value="1"/>
</dbReference>
<dbReference type="GO" id="GO:0052650">
    <property type="term" value="F:all-trans-retinol dehydrogenase (NADP+) activity"/>
    <property type="evidence" value="ECO:0007669"/>
    <property type="project" value="UniProtKB-ARBA"/>
</dbReference>
<evidence type="ECO:0000313" key="16">
    <source>
        <dbReference type="Proteomes" id="UP001215151"/>
    </source>
</evidence>
<dbReference type="PANTHER" id="PTHR24322:SF736">
    <property type="entry name" value="RETINOL DEHYDROGENASE 10"/>
    <property type="match status" value="1"/>
</dbReference>
<evidence type="ECO:0000256" key="1">
    <source>
        <dbReference type="ARBA" id="ARBA00004141"/>
    </source>
</evidence>
<evidence type="ECO:0000256" key="2">
    <source>
        <dbReference type="ARBA" id="ARBA00006484"/>
    </source>
</evidence>
<dbReference type="InterPro" id="IPR002347">
    <property type="entry name" value="SDR_fam"/>
</dbReference>
<evidence type="ECO:0000313" key="15">
    <source>
        <dbReference type="EMBL" id="KAJ8457620.1"/>
    </source>
</evidence>
<evidence type="ECO:0000259" key="14">
    <source>
        <dbReference type="SMART" id="SM00822"/>
    </source>
</evidence>
<feature type="compositionally biased region" description="Basic and acidic residues" evidence="12">
    <location>
        <begin position="897"/>
        <end position="911"/>
    </location>
</feature>
<evidence type="ECO:0000256" key="3">
    <source>
        <dbReference type="ARBA" id="ARBA00022692"/>
    </source>
</evidence>
<keyword evidence="8 13" id="KW-0472">Membrane</keyword>
<dbReference type="Pfam" id="PF00106">
    <property type="entry name" value="adh_short"/>
    <property type="match status" value="1"/>
</dbReference>
<protein>
    <recommendedName>
        <fullName evidence="10">Short-chain dehydrogenase/reductase 3</fullName>
    </recommendedName>
    <alternativeName>
        <fullName evidence="11">Retinal short-chain dehydrogenase/reductase 1</fullName>
    </alternativeName>
</protein>
<dbReference type="AlphaFoldDB" id="A0AAD7TJA2"/>
<accession>A0AAD7TJA2</accession>
<keyword evidence="3 13" id="KW-0812">Transmembrane</keyword>
<feature type="domain" description="Ketoreductase" evidence="14">
    <location>
        <begin position="92"/>
        <end position="261"/>
    </location>
</feature>
<comment type="subcellular location">
    <subcellularLocation>
        <location evidence="1">Membrane</location>
        <topology evidence="1">Multi-pass membrane protein</topology>
    </subcellularLocation>
</comment>
<dbReference type="PRINTS" id="PR00080">
    <property type="entry name" value="SDRFAMILY"/>
</dbReference>
<dbReference type="PRINTS" id="PR00081">
    <property type="entry name" value="GDHRDH"/>
</dbReference>
<feature type="transmembrane region" description="Helical" evidence="13">
    <location>
        <begin position="21"/>
        <end position="42"/>
    </location>
</feature>
<gene>
    <name evidence="15" type="ORF">ONZ51_g11420</name>
</gene>
<dbReference type="Gene3D" id="3.40.50.720">
    <property type="entry name" value="NAD(P)-binding Rossmann-like Domain"/>
    <property type="match status" value="1"/>
</dbReference>
<organism evidence="15 16">
    <name type="scientific">Trametes cubensis</name>
    <dbReference type="NCBI Taxonomy" id="1111947"/>
    <lineage>
        <taxon>Eukaryota</taxon>
        <taxon>Fungi</taxon>
        <taxon>Dikarya</taxon>
        <taxon>Basidiomycota</taxon>
        <taxon>Agaricomycotina</taxon>
        <taxon>Agaricomycetes</taxon>
        <taxon>Polyporales</taxon>
        <taxon>Polyporaceae</taxon>
        <taxon>Trametes</taxon>
    </lineage>
</organism>
<feature type="compositionally biased region" description="Low complexity" evidence="12">
    <location>
        <begin position="785"/>
        <end position="801"/>
    </location>
</feature>
<feature type="region of interest" description="Disordered" evidence="12">
    <location>
        <begin position="627"/>
        <end position="647"/>
    </location>
</feature>
<dbReference type="PANTHER" id="PTHR24322">
    <property type="entry name" value="PKSB"/>
    <property type="match status" value="1"/>
</dbReference>
<dbReference type="InterPro" id="IPR036291">
    <property type="entry name" value="NAD(P)-bd_dom_sf"/>
</dbReference>
<dbReference type="GO" id="GO:0016020">
    <property type="term" value="C:membrane"/>
    <property type="evidence" value="ECO:0007669"/>
    <property type="project" value="UniProtKB-SubCell"/>
</dbReference>
<reference evidence="15" key="1">
    <citation type="submission" date="2022-11" db="EMBL/GenBank/DDBJ databases">
        <title>Genome Sequence of Cubamyces cubensis.</title>
        <authorList>
            <person name="Buettner E."/>
        </authorList>
    </citation>
    <scope>NUCLEOTIDE SEQUENCE</scope>
    <source>
        <strain evidence="15">MPL-01</strain>
    </source>
</reference>
<evidence type="ECO:0000256" key="10">
    <source>
        <dbReference type="ARBA" id="ARBA00068717"/>
    </source>
</evidence>
<comment type="function">
    <text evidence="9">Catalyzes the reduction of all-trans-retinal to all-trans-retinol in the presence of NADPH.</text>
</comment>
<dbReference type="EMBL" id="JAPEVG010000542">
    <property type="protein sequence ID" value="KAJ8457620.1"/>
    <property type="molecule type" value="Genomic_DNA"/>
</dbReference>
<keyword evidence="16" id="KW-1185">Reference proteome</keyword>
<keyword evidence="7" id="KW-0443">Lipid metabolism</keyword>
<evidence type="ECO:0000256" key="11">
    <source>
        <dbReference type="ARBA" id="ARBA00082544"/>
    </source>
</evidence>
<feature type="compositionally biased region" description="Polar residues" evidence="12">
    <location>
        <begin position="913"/>
        <end position="926"/>
    </location>
</feature>
<dbReference type="InterPro" id="IPR057326">
    <property type="entry name" value="KR_dom"/>
</dbReference>
<feature type="compositionally biased region" description="Polar residues" evidence="12">
    <location>
        <begin position="853"/>
        <end position="868"/>
    </location>
</feature>
<evidence type="ECO:0000256" key="4">
    <source>
        <dbReference type="ARBA" id="ARBA00022857"/>
    </source>
</evidence>
<evidence type="ECO:0000256" key="8">
    <source>
        <dbReference type="ARBA" id="ARBA00023136"/>
    </source>
</evidence>
<proteinExistence type="inferred from homology"/>
<feature type="compositionally biased region" description="Polar residues" evidence="12">
    <location>
        <begin position="629"/>
        <end position="642"/>
    </location>
</feature>
<keyword evidence="6" id="KW-0560">Oxidoreductase</keyword>
<comment type="similarity">
    <text evidence="2">Belongs to the short-chain dehydrogenases/reductases (SDR) family.</text>
</comment>
<feature type="compositionally biased region" description="Polar residues" evidence="12">
    <location>
        <begin position="441"/>
        <end position="454"/>
    </location>
</feature>
<dbReference type="InterPro" id="IPR020904">
    <property type="entry name" value="Sc_DH/Rdtase_CS"/>
</dbReference>
<dbReference type="SUPFAM" id="SSF51735">
    <property type="entry name" value="NAD(P)-binding Rossmann-fold domains"/>
    <property type="match status" value="1"/>
</dbReference>
<evidence type="ECO:0000256" key="7">
    <source>
        <dbReference type="ARBA" id="ARBA00023098"/>
    </source>
</evidence>
<evidence type="ECO:0000256" key="12">
    <source>
        <dbReference type="SAM" id="MobiDB-lite"/>
    </source>
</evidence>
<dbReference type="Proteomes" id="UP001215151">
    <property type="component" value="Unassembled WGS sequence"/>
</dbReference>
<evidence type="ECO:0000256" key="13">
    <source>
        <dbReference type="SAM" id="Phobius"/>
    </source>
</evidence>
<dbReference type="SMART" id="SM00822">
    <property type="entry name" value="PKS_KR"/>
    <property type="match status" value="1"/>
</dbReference>
<keyword evidence="5 13" id="KW-1133">Transmembrane helix</keyword>
<feature type="region of interest" description="Disordered" evidence="12">
    <location>
        <begin position="777"/>
        <end position="961"/>
    </location>
</feature>
<dbReference type="FunFam" id="3.40.50.720:FF:000131">
    <property type="entry name" value="Short-chain dehydrogenase/reductase 3"/>
    <property type="match status" value="1"/>
</dbReference>
<feature type="compositionally biased region" description="Basic residues" evidence="12">
    <location>
        <begin position="826"/>
        <end position="840"/>
    </location>
</feature>
<feature type="transmembrane region" description="Helical" evidence="13">
    <location>
        <begin position="49"/>
        <end position="67"/>
    </location>
</feature>
<feature type="compositionally biased region" description="Basic residues" evidence="12">
    <location>
        <begin position="424"/>
        <end position="437"/>
    </location>
</feature>
<feature type="region of interest" description="Disordered" evidence="12">
    <location>
        <begin position="416"/>
        <end position="494"/>
    </location>
</feature>
<evidence type="ECO:0000256" key="6">
    <source>
        <dbReference type="ARBA" id="ARBA00023002"/>
    </source>
</evidence>
<name>A0AAD7TJA2_9APHY</name>
<evidence type="ECO:0000256" key="9">
    <source>
        <dbReference type="ARBA" id="ARBA00059620"/>
    </source>
</evidence>
<keyword evidence="4" id="KW-0521">NADP</keyword>
<evidence type="ECO:0000256" key="5">
    <source>
        <dbReference type="ARBA" id="ARBA00022989"/>
    </source>
</evidence>
<comment type="caution">
    <text evidence="15">The sequence shown here is derived from an EMBL/GenBank/DDBJ whole genome shotgun (WGS) entry which is preliminary data.</text>
</comment>
<feature type="compositionally biased region" description="Low complexity" evidence="12">
    <location>
        <begin position="941"/>
        <end position="961"/>
    </location>
</feature>